<dbReference type="SUPFAM" id="SSF47413">
    <property type="entry name" value="lambda repressor-like DNA-binding domains"/>
    <property type="match status" value="1"/>
</dbReference>
<evidence type="ECO:0000256" key="4">
    <source>
        <dbReference type="SAM" id="MobiDB-lite"/>
    </source>
</evidence>
<dbReference type="PROSITE" id="PS50943">
    <property type="entry name" value="HTH_CROC1"/>
    <property type="match status" value="1"/>
</dbReference>
<keyword evidence="3" id="KW-0804">Transcription</keyword>
<name>A0A8S5N5M6_9CAUD</name>
<evidence type="ECO:0000313" key="6">
    <source>
        <dbReference type="EMBL" id="DAD89985.1"/>
    </source>
</evidence>
<dbReference type="EMBL" id="BK015075">
    <property type="protein sequence ID" value="DAD89985.1"/>
    <property type="molecule type" value="Genomic_DNA"/>
</dbReference>
<dbReference type="Gene3D" id="1.10.260.40">
    <property type="entry name" value="lambda repressor-like DNA-binding domains"/>
    <property type="match status" value="1"/>
</dbReference>
<reference evidence="6" key="1">
    <citation type="journal article" date="2021" name="Proc. Natl. Acad. Sci. U.S.A.">
        <title>A Catalog of Tens of Thousands of Viruses from Human Metagenomes Reveals Hidden Associations with Chronic Diseases.</title>
        <authorList>
            <person name="Tisza M.J."/>
            <person name="Buck C.B."/>
        </authorList>
    </citation>
    <scope>NUCLEOTIDE SEQUENCE</scope>
    <source>
        <strain evidence="6">CtCCv12</strain>
    </source>
</reference>
<feature type="compositionally biased region" description="Polar residues" evidence="4">
    <location>
        <begin position="104"/>
        <end position="113"/>
    </location>
</feature>
<evidence type="ECO:0000256" key="1">
    <source>
        <dbReference type="ARBA" id="ARBA00023015"/>
    </source>
</evidence>
<dbReference type="PANTHER" id="PTHR40661:SF3">
    <property type="entry name" value="FELS-1 PROPHAGE TRANSCRIPTIONAL REGULATOR"/>
    <property type="match status" value="1"/>
</dbReference>
<dbReference type="CDD" id="cd00093">
    <property type="entry name" value="HTH_XRE"/>
    <property type="match status" value="1"/>
</dbReference>
<evidence type="ECO:0000259" key="5">
    <source>
        <dbReference type="PROSITE" id="PS50943"/>
    </source>
</evidence>
<proteinExistence type="predicted"/>
<feature type="compositionally biased region" description="Basic and acidic residues" evidence="4">
    <location>
        <begin position="88"/>
        <end position="98"/>
    </location>
</feature>
<feature type="domain" description="HTH cro/C1-type" evidence="5">
    <location>
        <begin position="20"/>
        <end position="73"/>
    </location>
</feature>
<dbReference type="GO" id="GO:0003677">
    <property type="term" value="F:DNA binding"/>
    <property type="evidence" value="ECO:0007669"/>
    <property type="project" value="UniProtKB-KW"/>
</dbReference>
<evidence type="ECO:0000256" key="3">
    <source>
        <dbReference type="ARBA" id="ARBA00023163"/>
    </source>
</evidence>
<dbReference type="InterPro" id="IPR001387">
    <property type="entry name" value="Cro/C1-type_HTH"/>
</dbReference>
<accession>A0A8S5N5M6</accession>
<organism evidence="6">
    <name type="scientific">Siphoviridae sp. ctCCv12</name>
    <dbReference type="NCBI Taxonomy" id="2826191"/>
    <lineage>
        <taxon>Viruses</taxon>
        <taxon>Duplodnaviria</taxon>
        <taxon>Heunggongvirae</taxon>
        <taxon>Uroviricota</taxon>
        <taxon>Caudoviricetes</taxon>
    </lineage>
</organism>
<evidence type="ECO:0000256" key="2">
    <source>
        <dbReference type="ARBA" id="ARBA00023125"/>
    </source>
</evidence>
<feature type="region of interest" description="Disordered" evidence="4">
    <location>
        <begin position="76"/>
        <end position="113"/>
    </location>
</feature>
<dbReference type="InterPro" id="IPR010982">
    <property type="entry name" value="Lambda_DNA-bd_dom_sf"/>
</dbReference>
<dbReference type="PANTHER" id="PTHR40661">
    <property type="match status" value="1"/>
</dbReference>
<dbReference type="SMART" id="SM00530">
    <property type="entry name" value="HTH_XRE"/>
    <property type="match status" value="1"/>
</dbReference>
<keyword evidence="2" id="KW-0238">DNA-binding</keyword>
<keyword evidence="1" id="KW-0805">Transcription regulation</keyword>
<protein>
    <submittedName>
        <fullName evidence="6">Helix-turn-helix domain protein</fullName>
    </submittedName>
</protein>
<dbReference type="Pfam" id="PF13560">
    <property type="entry name" value="HTH_31"/>
    <property type="match status" value="1"/>
</dbReference>
<sequence>MRHMNTGGVIPTFDLKDRARKAREFAGLEQEELASRTGMARSTIARIEQGRNRPRKPSILAIAVATGVNYEWLATGKTPTGGNGGGDNVRHQGLEPRTHWLRSSKVSISKNVA</sequence>